<evidence type="ECO:0000313" key="2">
    <source>
        <dbReference type="Proteomes" id="UP000281604"/>
    </source>
</evidence>
<reference evidence="1 2" key="1">
    <citation type="submission" date="2018-08" db="EMBL/GenBank/DDBJ databases">
        <title>Recombination of ecologically and evolutionarily significant loci maintains genetic cohesion in the Pseudomonas syringae species complex.</title>
        <authorList>
            <person name="Dillon M."/>
            <person name="Thakur S."/>
            <person name="Almeida R.N.D."/>
            <person name="Weir B.S."/>
            <person name="Guttman D.S."/>
        </authorList>
    </citation>
    <scope>NUCLEOTIDE SEQUENCE [LARGE SCALE GENOMIC DNA]</scope>
    <source>
        <strain evidence="1 2">ICMP 3706</strain>
    </source>
</reference>
<protein>
    <submittedName>
        <fullName evidence="1">Uncharacterized protein</fullName>
    </submittedName>
</protein>
<dbReference type="AlphaFoldDB" id="A0A3M4ASP5"/>
<proteinExistence type="predicted"/>
<name>A0A3M4ASP5_9PSED</name>
<dbReference type="Proteomes" id="UP000281604">
    <property type="component" value="Unassembled WGS sequence"/>
</dbReference>
<organism evidence="1 2">
    <name type="scientific">Pseudomonas syringae pv. persicae</name>
    <dbReference type="NCBI Taxonomy" id="237306"/>
    <lineage>
        <taxon>Bacteria</taxon>
        <taxon>Pseudomonadati</taxon>
        <taxon>Pseudomonadota</taxon>
        <taxon>Gammaproteobacteria</taxon>
        <taxon>Pseudomonadales</taxon>
        <taxon>Pseudomonadaceae</taxon>
        <taxon>Pseudomonas</taxon>
    </lineage>
</organism>
<gene>
    <name evidence="1" type="ORF">ALQ30_200383</name>
</gene>
<evidence type="ECO:0000313" key="1">
    <source>
        <dbReference type="EMBL" id="RMP09871.1"/>
    </source>
</evidence>
<dbReference type="EMBL" id="RBQE01000187">
    <property type="protein sequence ID" value="RMP09871.1"/>
    <property type="molecule type" value="Genomic_DNA"/>
</dbReference>
<sequence length="54" mass="5988">MDLNFKGAAQCLFDSMLNDAYTDEVAHEVEAHVLPLDVCQVEFVAYHRKGCGVS</sequence>
<accession>A0A3M4ASP5</accession>
<comment type="caution">
    <text evidence="1">The sequence shown here is derived from an EMBL/GenBank/DDBJ whole genome shotgun (WGS) entry which is preliminary data.</text>
</comment>